<reference evidence="2 6" key="2">
    <citation type="submission" date="2017-09" db="EMBL/GenBank/DDBJ databases">
        <title>Extensive intraspecific genome diversity in a model arbuscular mycorrhizal fungus.</title>
        <authorList>
            <person name="Chen E.C."/>
            <person name="Morin E."/>
            <person name="Beaudet D."/>
            <person name="Noel J."/>
            <person name="Ndikumana S."/>
            <person name="Charron P."/>
            <person name="St-Onge C."/>
            <person name="Giorgi J."/>
            <person name="Grigoriev I.V."/>
            <person name="Roux C."/>
            <person name="Martin F.M."/>
            <person name="Corradi N."/>
        </authorList>
    </citation>
    <scope>NUCLEOTIDE SEQUENCE [LARGE SCALE GENOMIC DNA]</scope>
    <source>
        <strain evidence="2 6">A5</strain>
    </source>
</reference>
<proteinExistence type="predicted"/>
<dbReference type="Proteomes" id="UP000234323">
    <property type="component" value="Unassembled WGS sequence"/>
</dbReference>
<dbReference type="EMBL" id="CAGKOT010000036">
    <property type="protein sequence ID" value="CAB5376663.1"/>
    <property type="molecule type" value="Genomic_DNA"/>
</dbReference>
<dbReference type="Proteomes" id="UP000232722">
    <property type="component" value="Unassembled WGS sequence"/>
</dbReference>
<dbReference type="VEuPathDB" id="FungiDB:RhiirFUN_012364"/>
<dbReference type="InterPro" id="IPR032675">
    <property type="entry name" value="LRR_dom_sf"/>
</dbReference>
<dbReference type="VEuPathDB" id="FungiDB:FUN_017968"/>
<sequence>MAKNHYLQLIVFNNCLNLILDYLKDNKEALFSCLLVNRLFCQHVIPYLWSSPFELETNPNKHKLILRTYISCLCEEEKQQLINFQIENESLSTPRDYPKYLEIFNNQHIQDAVEKFTSTEEKVERTDMKNKKRKIRKLLCKIITNLLINRTKGFTCVEIISSSSDLNSIDIDYTIFPRLSQALSRLQVFEFSGVFSQGICQLFTNFAQHINTIKKLSILLQPQDETLEITQAITKLIKSQTKLTSFTITQYWDNHPCSKIYSAIDSHSNYLNHLRIEGLADVEQLLTVLQNCNNLETLQLWEFGEIDNDSLFNLKYPGFRIESIKNLYCDGYSPSHSNLTTVGLFLRICGRNLRMLWLGHVTKELLQDMREYFPHLNYLSLKIYEELLLDLTKSLPSMPLENLILSIIPNFHNYNSFNTTNTALGFTTSSIMKLVKSIPITLRYFGLDFRMNKKDFKFFFENLRVPLNQLAILENSNHDYVLMTVIDYAKRVESLKEFIYDQSYDHTNFSEEMLEEARTVIPKIRVIKRGKSSICKKYFDIQYYEVS</sequence>
<evidence type="ECO:0000313" key="1">
    <source>
        <dbReference type="EMBL" id="CAB5376663.1"/>
    </source>
</evidence>
<evidence type="ECO:0000313" key="4">
    <source>
        <dbReference type="EMBL" id="PKY38272.1"/>
    </source>
</evidence>
<reference evidence="3 5" key="3">
    <citation type="submission" date="2017-10" db="EMBL/GenBank/DDBJ databases">
        <title>Extensive intraspecific genome diversity in a model arbuscular mycorrhizal fungus.</title>
        <authorList>
            <person name="Chen E.C.H."/>
            <person name="Morin E."/>
            <person name="Baudet D."/>
            <person name="Noel J."/>
            <person name="Ndikumana S."/>
            <person name="Charron P."/>
            <person name="St-Onge C."/>
            <person name="Giorgi J."/>
            <person name="Grigoriev I.V."/>
            <person name="Roux C."/>
            <person name="Martin F.M."/>
            <person name="Corradi N."/>
        </authorList>
    </citation>
    <scope>NUCLEOTIDE SEQUENCE [LARGE SCALE GENOMIC DNA]</scope>
    <source>
        <strain evidence="3 5">A1</strain>
    </source>
</reference>
<dbReference type="VEuPathDB" id="FungiDB:RhiirFUN_019399"/>
<dbReference type="EMBL" id="LLXH01000015">
    <property type="protein sequence ID" value="PKC75808.1"/>
    <property type="molecule type" value="Genomic_DNA"/>
</dbReference>
<reference evidence="3 5" key="4">
    <citation type="submission" date="2017-10" db="EMBL/GenBank/DDBJ databases">
        <title>Genome analyses suggest a sexual origin of heterokaryosis in a supposedly ancient asexual fungus.</title>
        <authorList>
            <person name="Corradi N."/>
            <person name="Sedzielewska K."/>
            <person name="Noel J."/>
            <person name="Charron P."/>
            <person name="Farinelli L."/>
            <person name="Marton T."/>
            <person name="Kruger M."/>
            <person name="Pelin A."/>
            <person name="Brachmann A."/>
            <person name="Corradi N."/>
        </authorList>
    </citation>
    <scope>NUCLEOTIDE SEQUENCE [LARGE SCALE GENOMIC DNA]</scope>
    <source>
        <strain evidence="3 5">A1</strain>
    </source>
</reference>
<gene>
    <name evidence="1" type="ORF">CHRIB12_LOCUS15399</name>
    <name evidence="3" type="ORF">RhiirA1_436004</name>
    <name evidence="4" type="ORF">RhiirA4_451244</name>
    <name evidence="2" type="ORF">RhiirA5_402771</name>
</gene>
<comment type="caution">
    <text evidence="4">The sequence shown here is derived from an EMBL/GenBank/DDBJ whole genome shotgun (WGS) entry which is preliminary data.</text>
</comment>
<name>A0A2I1FV56_9GLOM</name>
<dbReference type="Proteomes" id="UP000684084">
    <property type="component" value="Unassembled WGS sequence"/>
</dbReference>
<dbReference type="OrthoDB" id="2333111at2759"/>
<dbReference type="VEuPathDB" id="FungiDB:RhiirA1_436004"/>
<dbReference type="Gene3D" id="3.80.10.10">
    <property type="entry name" value="Ribonuclease Inhibitor"/>
    <property type="match status" value="1"/>
</dbReference>
<evidence type="ECO:0000313" key="7">
    <source>
        <dbReference type="Proteomes" id="UP000234323"/>
    </source>
</evidence>
<evidence type="ECO:0000313" key="6">
    <source>
        <dbReference type="Proteomes" id="UP000232722"/>
    </source>
</evidence>
<reference evidence="4 7" key="1">
    <citation type="submission" date="2015-10" db="EMBL/GenBank/DDBJ databases">
        <title>Genome analyses suggest a sexual origin of heterokaryosis in a supposedly ancient asexual fungus.</title>
        <authorList>
            <person name="Ropars J."/>
            <person name="Sedzielewska K."/>
            <person name="Noel J."/>
            <person name="Charron P."/>
            <person name="Farinelli L."/>
            <person name="Marton T."/>
            <person name="Kruger M."/>
            <person name="Pelin A."/>
            <person name="Brachmann A."/>
            <person name="Corradi N."/>
        </authorList>
    </citation>
    <scope>NUCLEOTIDE SEQUENCE [LARGE SCALE GENOMIC DNA]</scope>
    <source>
        <strain evidence="4 7">A4</strain>
        <strain evidence="2 6">A5</strain>
    </source>
</reference>
<dbReference type="EMBL" id="LLXI01000023">
    <property type="protein sequence ID" value="PKY38272.1"/>
    <property type="molecule type" value="Genomic_DNA"/>
</dbReference>
<dbReference type="EMBL" id="LLXJ01001575">
    <property type="protein sequence ID" value="PKC01562.1"/>
    <property type="molecule type" value="Genomic_DNA"/>
</dbReference>
<dbReference type="AlphaFoldDB" id="A0A2I1FV56"/>
<evidence type="ECO:0000313" key="3">
    <source>
        <dbReference type="EMBL" id="PKC75808.1"/>
    </source>
</evidence>
<evidence type="ECO:0000313" key="2">
    <source>
        <dbReference type="EMBL" id="PKC01562.1"/>
    </source>
</evidence>
<evidence type="ECO:0000313" key="5">
    <source>
        <dbReference type="Proteomes" id="UP000232688"/>
    </source>
</evidence>
<reference evidence="1" key="5">
    <citation type="submission" date="2020-05" db="EMBL/GenBank/DDBJ databases">
        <authorList>
            <person name="Rincon C."/>
            <person name="Sanders R I."/>
            <person name="Robbins C."/>
            <person name="Chaturvedi A."/>
        </authorList>
    </citation>
    <scope>NUCLEOTIDE SEQUENCE</scope>
    <source>
        <strain evidence="1">CHB12</strain>
    </source>
</reference>
<keyword evidence="7" id="KW-1185">Reference proteome</keyword>
<organism evidence="4 7">
    <name type="scientific">Rhizophagus irregularis</name>
    <dbReference type="NCBI Taxonomy" id="588596"/>
    <lineage>
        <taxon>Eukaryota</taxon>
        <taxon>Fungi</taxon>
        <taxon>Fungi incertae sedis</taxon>
        <taxon>Mucoromycota</taxon>
        <taxon>Glomeromycotina</taxon>
        <taxon>Glomeromycetes</taxon>
        <taxon>Glomerales</taxon>
        <taxon>Glomeraceae</taxon>
        <taxon>Rhizophagus</taxon>
    </lineage>
</organism>
<protein>
    <recommendedName>
        <fullName evidence="8">F-box domain-containing protein</fullName>
    </recommendedName>
</protein>
<dbReference type="Proteomes" id="UP000232688">
    <property type="component" value="Unassembled WGS sequence"/>
</dbReference>
<accession>A0A2I1FV56</accession>
<evidence type="ECO:0008006" key="8">
    <source>
        <dbReference type="Google" id="ProtNLM"/>
    </source>
</evidence>